<dbReference type="InterPro" id="IPR043136">
    <property type="entry name" value="B30.2/SPRY_sf"/>
</dbReference>
<dbReference type="InterPro" id="IPR050672">
    <property type="entry name" value="FBXO45-Fsn/SPSB_families"/>
</dbReference>
<keyword evidence="1" id="KW-0175">Coiled coil</keyword>
<dbReference type="PANTHER" id="PTHR12245:SF12">
    <property type="entry name" value="SPRY DOMAIN-CONTAINING SOCS BOX PROTEIN 3"/>
    <property type="match status" value="1"/>
</dbReference>
<evidence type="ECO:0000313" key="3">
    <source>
        <dbReference type="EMBL" id="CAH1407242.1"/>
    </source>
</evidence>
<dbReference type="EMBL" id="OV725083">
    <property type="protein sequence ID" value="CAH1407242.1"/>
    <property type="molecule type" value="Genomic_DNA"/>
</dbReference>
<feature type="coiled-coil region" evidence="1">
    <location>
        <begin position="281"/>
        <end position="308"/>
    </location>
</feature>
<gene>
    <name evidence="3" type="ORF">NEZAVI_LOCUS15012</name>
</gene>
<dbReference type="GO" id="GO:0019005">
    <property type="term" value="C:SCF ubiquitin ligase complex"/>
    <property type="evidence" value="ECO:0007669"/>
    <property type="project" value="TreeGrafter"/>
</dbReference>
<feature type="domain" description="B30.2/SPRY" evidence="2">
    <location>
        <begin position="356"/>
        <end position="551"/>
    </location>
</feature>
<evidence type="ECO:0000313" key="4">
    <source>
        <dbReference type="Proteomes" id="UP001152798"/>
    </source>
</evidence>
<dbReference type="Gene3D" id="2.60.120.920">
    <property type="match status" value="1"/>
</dbReference>
<dbReference type="SMART" id="SM00449">
    <property type="entry name" value="SPRY"/>
    <property type="match status" value="1"/>
</dbReference>
<dbReference type="SUPFAM" id="SSF49899">
    <property type="entry name" value="Concanavalin A-like lectins/glucanases"/>
    <property type="match status" value="1"/>
</dbReference>
<reference evidence="3" key="1">
    <citation type="submission" date="2022-01" db="EMBL/GenBank/DDBJ databases">
        <authorList>
            <person name="King R."/>
        </authorList>
    </citation>
    <scope>NUCLEOTIDE SEQUENCE</scope>
</reference>
<keyword evidence="4" id="KW-1185">Reference proteome</keyword>
<accession>A0A9P0HT49</accession>
<dbReference type="InterPro" id="IPR035754">
    <property type="entry name" value="SPRY_SPSB3"/>
</dbReference>
<dbReference type="PROSITE" id="PS50188">
    <property type="entry name" value="B302_SPRY"/>
    <property type="match status" value="1"/>
</dbReference>
<evidence type="ECO:0000256" key="1">
    <source>
        <dbReference type="SAM" id="Coils"/>
    </source>
</evidence>
<proteinExistence type="predicted"/>
<dbReference type="InterPro" id="IPR003877">
    <property type="entry name" value="SPRY_dom"/>
</dbReference>
<organism evidence="3 4">
    <name type="scientific">Nezara viridula</name>
    <name type="common">Southern green stink bug</name>
    <name type="synonym">Cimex viridulus</name>
    <dbReference type="NCBI Taxonomy" id="85310"/>
    <lineage>
        <taxon>Eukaryota</taxon>
        <taxon>Metazoa</taxon>
        <taxon>Ecdysozoa</taxon>
        <taxon>Arthropoda</taxon>
        <taxon>Hexapoda</taxon>
        <taxon>Insecta</taxon>
        <taxon>Pterygota</taxon>
        <taxon>Neoptera</taxon>
        <taxon>Paraneoptera</taxon>
        <taxon>Hemiptera</taxon>
        <taxon>Heteroptera</taxon>
        <taxon>Panheteroptera</taxon>
        <taxon>Pentatomomorpha</taxon>
        <taxon>Pentatomoidea</taxon>
        <taxon>Pentatomidae</taxon>
        <taxon>Pentatominae</taxon>
        <taxon>Nezara</taxon>
    </lineage>
</organism>
<dbReference type="Proteomes" id="UP001152798">
    <property type="component" value="Chromosome 7"/>
</dbReference>
<protein>
    <recommendedName>
        <fullName evidence="2">B30.2/SPRY domain-containing protein</fullName>
    </recommendedName>
</protein>
<dbReference type="OrthoDB" id="5951542at2759"/>
<dbReference type="PANTHER" id="PTHR12245">
    <property type="entry name" value="SPRY DOMAIN CONTAINING SOCS BOX PROTEIN"/>
    <property type="match status" value="1"/>
</dbReference>
<evidence type="ECO:0000259" key="2">
    <source>
        <dbReference type="PROSITE" id="PS50188"/>
    </source>
</evidence>
<dbReference type="Pfam" id="PF00622">
    <property type="entry name" value="SPRY"/>
    <property type="match status" value="1"/>
</dbReference>
<sequence length="613" mass="68543">MKPDRCPAPIRPLLFDAREKPHQLSLNCRTTPASDPRLGQLPGTAITVLSRSASFAPSLQHPALTLVEETDFEAKLEKRKRQANDGFEMTKKTVKTKRIGEPSVVATANKYLLLNSISTEPQSAIETVIQPAPQTTSQTNPTKIPQVPPIVIPGTHSTTFITEFMTSLNITNYFLRRTRKDLRILLDSANDPTPLLRGLTEKNIKFHTFAVRGDKQRPQLFILKNLDHQEDIENVKTSLAPVGVMDVRRLQKNAPDGSKITHSPILVTVPANVTIEEIRAIKAANRYSEQLQKKKEELALRKKTATKSTDATSNHTSNPKTYATTLILPTDPSTLEQVRELPPEAEPPPWLTQFQKSMNGLGLIMESPLEHGSEDHWVWNEHDKSCDVCLHGQESNRLCLAYFRPQYTSGTAAVRGTKVLNNGRYYWELELPLVISGTTIMFGVATKKARLNAHLHRNLLWRDPHIWSLSHDGAIFHGGKWAHYTEPFQDSVATTLGVLFDGIEGTLTFYKDGVCLGVAFKDLHKINENIYPIIASTAGVTYKLSLKKRDFGSLQERCRAVLLSQLKGPKVPKTDLGRLVLVPTPSLPVAIRNYLNESIAKTGVRAERFNDFD</sequence>
<dbReference type="AlphaFoldDB" id="A0A9P0HT49"/>
<dbReference type="CDD" id="cd12876">
    <property type="entry name" value="SPRY_SOCS3"/>
    <property type="match status" value="1"/>
</dbReference>
<dbReference type="GO" id="GO:0043161">
    <property type="term" value="P:proteasome-mediated ubiquitin-dependent protein catabolic process"/>
    <property type="evidence" value="ECO:0007669"/>
    <property type="project" value="TreeGrafter"/>
</dbReference>
<dbReference type="InterPro" id="IPR001870">
    <property type="entry name" value="B30.2/SPRY"/>
</dbReference>
<dbReference type="InterPro" id="IPR013320">
    <property type="entry name" value="ConA-like_dom_sf"/>
</dbReference>
<name>A0A9P0HT49_NEZVI</name>